<feature type="compositionally biased region" description="Low complexity" evidence="3">
    <location>
        <begin position="213"/>
        <end position="223"/>
    </location>
</feature>
<organism evidence="4 5">
    <name type="scientific">Prorocentrum cordatum</name>
    <dbReference type="NCBI Taxonomy" id="2364126"/>
    <lineage>
        <taxon>Eukaryota</taxon>
        <taxon>Sar</taxon>
        <taxon>Alveolata</taxon>
        <taxon>Dinophyceae</taxon>
        <taxon>Prorocentrales</taxon>
        <taxon>Prorocentraceae</taxon>
        <taxon>Prorocentrum</taxon>
    </lineage>
</organism>
<dbReference type="Gene3D" id="3.40.50.150">
    <property type="entry name" value="Vaccinia Virus protein VP39"/>
    <property type="match status" value="1"/>
</dbReference>
<sequence length="932" mass="99219">MPPPDAQAADADAGAPDGDEATGPDPPAKRAKPSQDKRTGRGARQASGPAAATCSKAQAAARPLVARDRRQSAAQQASAGGGDDQSGDGVRPPPAGEDETPARPGGVEERAAAFVERKAAYRIECDAAVDSLVNRAIKVATSWGEKAMAKLALLPQEQVSFSKLMAARSGAPPPLSRLTARPLGGCLQATIKHALTEVIGSGAMDLEDPNSEGGAALGSAGKGADVDGKSSHQGAEHPTSPPAARARSPLTPRRRDIDAPRSEGGLDESRPLGQFDRWLGETGSQFGMEPSRFDVDASGSMAAPAFKPEGDAVQGASTLDSILSGNLGGSLAMTAPLDWSAMGIGDDSRSGDGVQAATPRRELGPCPSSPWRVPMAVSSKPTTRMQQQIALWHDSLDSSAEVKFVHGLRRSESILPEKTIAKWSLFAGTGLSTKIMKAFGVVWANRNSVNLCIDDSLHCEIEKDKQAFLTRQFNPKLIVADTNSLSEHSAPNVVKDGAPPEVLPFCGLLDGGIPCVSRAPMSIDSSANQNCVQEKRGATGIGFDDVKNAAKAHFPSMILLECATQLAQKADANALSGAEYICQELRAMGDWSLFHATQATDWGSPIQRERLYWAALSNITGKPADVEHYFMAILGSFKPGAKTTLDECFTWCDESRSLEADMVNIPSYQACPLRSSKCGKASPDWKVDHKKLFEANNLTWPLQQNDTHHSSSCNAELVNGGMYPREAEVAFFAHVLFPPRSDDKRSFMDINPISTRIFGQYVNEETLKPEETTDGNDTGTNNGPWRPSPPTLTGSMALLVRFTQNGKSTIRLAEVFELMRLVGWPDSEWAVSDEVMVEGQIDTISNMCGNAFSFWHYGPWWAAMVSTCGMYAAAYDDDAEMEDARDAADFDDDGLLGQGAGPPVSVGSCSSGSDKPDQPSHFSGPALSVQLA</sequence>
<accession>A0ABN9SK10</accession>
<gene>
    <name evidence="4" type="ORF">PCOR1329_LOCUS30213</name>
</gene>
<feature type="region of interest" description="Disordered" evidence="3">
    <location>
        <begin position="346"/>
        <end position="372"/>
    </location>
</feature>
<feature type="region of interest" description="Disordered" evidence="3">
    <location>
        <begin position="205"/>
        <end position="287"/>
    </location>
</feature>
<feature type="compositionally biased region" description="Low complexity" evidence="3">
    <location>
        <begin position="50"/>
        <end position="61"/>
    </location>
</feature>
<feature type="region of interest" description="Disordered" evidence="3">
    <location>
        <begin position="887"/>
        <end position="932"/>
    </location>
</feature>
<dbReference type="Proteomes" id="UP001189429">
    <property type="component" value="Unassembled WGS sequence"/>
</dbReference>
<keyword evidence="1" id="KW-0489">Methyltransferase</keyword>
<protein>
    <submittedName>
        <fullName evidence="4">Uncharacterized protein</fullName>
    </submittedName>
</protein>
<evidence type="ECO:0000256" key="1">
    <source>
        <dbReference type="ARBA" id="ARBA00022603"/>
    </source>
</evidence>
<dbReference type="InterPro" id="IPR029063">
    <property type="entry name" value="SAM-dependent_MTases_sf"/>
</dbReference>
<evidence type="ECO:0000256" key="2">
    <source>
        <dbReference type="ARBA" id="ARBA00022679"/>
    </source>
</evidence>
<comment type="caution">
    <text evidence="4">The sequence shown here is derived from an EMBL/GenBank/DDBJ whole genome shotgun (WGS) entry which is preliminary data.</text>
</comment>
<reference evidence="4" key="1">
    <citation type="submission" date="2023-10" db="EMBL/GenBank/DDBJ databases">
        <authorList>
            <person name="Chen Y."/>
            <person name="Shah S."/>
            <person name="Dougan E. K."/>
            <person name="Thang M."/>
            <person name="Chan C."/>
        </authorList>
    </citation>
    <scope>NUCLEOTIDE SEQUENCE [LARGE SCALE GENOMIC DNA]</scope>
</reference>
<evidence type="ECO:0000313" key="5">
    <source>
        <dbReference type="Proteomes" id="UP001189429"/>
    </source>
</evidence>
<feature type="compositionally biased region" description="Low complexity" evidence="3">
    <location>
        <begin position="1"/>
        <end position="16"/>
    </location>
</feature>
<feature type="region of interest" description="Disordered" evidence="3">
    <location>
        <begin position="1"/>
        <end position="107"/>
    </location>
</feature>
<dbReference type="EMBL" id="CAUYUJ010011558">
    <property type="protein sequence ID" value="CAK0832112.1"/>
    <property type="molecule type" value="Genomic_DNA"/>
</dbReference>
<dbReference type="InterPro" id="IPR001525">
    <property type="entry name" value="C5_MeTfrase"/>
</dbReference>
<feature type="compositionally biased region" description="Low complexity" evidence="3">
    <location>
        <begin position="242"/>
        <end position="251"/>
    </location>
</feature>
<keyword evidence="5" id="KW-1185">Reference proteome</keyword>
<feature type="region of interest" description="Disordered" evidence="3">
    <location>
        <begin position="765"/>
        <end position="789"/>
    </location>
</feature>
<dbReference type="SUPFAM" id="SSF53335">
    <property type="entry name" value="S-adenosyl-L-methionine-dependent methyltransferases"/>
    <property type="match status" value="1"/>
</dbReference>
<proteinExistence type="predicted"/>
<keyword evidence="2" id="KW-0808">Transferase</keyword>
<name>A0ABN9SK10_9DINO</name>
<evidence type="ECO:0000256" key="3">
    <source>
        <dbReference type="SAM" id="MobiDB-lite"/>
    </source>
</evidence>
<evidence type="ECO:0000313" key="4">
    <source>
        <dbReference type="EMBL" id="CAK0832112.1"/>
    </source>
</evidence>
<feature type="compositionally biased region" description="Low complexity" evidence="3">
    <location>
        <begin position="901"/>
        <end position="913"/>
    </location>
</feature>
<dbReference type="Pfam" id="PF00145">
    <property type="entry name" value="DNA_methylase"/>
    <property type="match status" value="1"/>
</dbReference>